<dbReference type="Proteomes" id="UP000001940">
    <property type="component" value="Chromosome III"/>
</dbReference>
<proteinExistence type="predicted"/>
<evidence type="ECO:0000313" key="2">
    <source>
        <dbReference type="Proteomes" id="UP000001940"/>
    </source>
</evidence>
<evidence type="ECO:0000313" key="3">
    <source>
        <dbReference type="WormBase" id="W04B5.9"/>
    </source>
</evidence>
<accession>A0A8S4QAX6</accession>
<name>A0A8S4QAX6_CAEEL</name>
<gene>
    <name evidence="1" type="ORF">CELE_W04B5.9</name>
    <name evidence="1 3" type="ORF">W04B5.9</name>
</gene>
<dbReference type="AGR" id="WB:WBGene00306124"/>
<dbReference type="SMR" id="A0A8S4QAX6"/>
<keyword evidence="2" id="KW-1185">Reference proteome</keyword>
<dbReference type="WormBase" id="W04B5.9">
    <property type="protein sequence ID" value="CE54513"/>
    <property type="gene ID" value="WBGene00306124"/>
</dbReference>
<sequence>MLLMVNELLSSHSDLLGQTRKFAVFGIEKFLEFFMSNHQHQHHSS</sequence>
<organism evidence="1 2">
    <name type="scientific">Caenorhabditis elegans</name>
    <dbReference type="NCBI Taxonomy" id="6239"/>
    <lineage>
        <taxon>Eukaryota</taxon>
        <taxon>Metazoa</taxon>
        <taxon>Ecdysozoa</taxon>
        <taxon>Nematoda</taxon>
        <taxon>Chromadorea</taxon>
        <taxon>Rhabditida</taxon>
        <taxon>Rhabditina</taxon>
        <taxon>Rhabditomorpha</taxon>
        <taxon>Rhabditoidea</taxon>
        <taxon>Rhabditidae</taxon>
        <taxon>Peloderinae</taxon>
        <taxon>Caenorhabditis</taxon>
    </lineage>
</organism>
<evidence type="ECO:0000313" key="1">
    <source>
        <dbReference type="EMBL" id="CAH2175806.1"/>
    </source>
</evidence>
<dbReference type="EMBL" id="BX284603">
    <property type="protein sequence ID" value="CAH2175806.1"/>
    <property type="molecule type" value="Genomic_DNA"/>
</dbReference>
<protein>
    <submittedName>
        <fullName evidence="1">Uncharacterized protein</fullName>
    </submittedName>
</protein>
<dbReference type="AlphaFoldDB" id="A0A8S4QAX6"/>
<reference evidence="1 2" key="1">
    <citation type="journal article" date="1998" name="Science">
        <title>Genome sequence of the nematode C. elegans: a platform for investigating biology.</title>
        <authorList>
            <consortium name="The C. elegans sequencing consortium"/>
            <person name="Sulson J.E."/>
            <person name="Waterston R."/>
        </authorList>
    </citation>
    <scope>NUCLEOTIDE SEQUENCE [LARGE SCALE GENOMIC DNA]</scope>
    <source>
        <strain evidence="1 2">Bristol N2</strain>
    </source>
</reference>